<keyword evidence="4" id="KW-0645">Protease</keyword>
<dbReference type="PANTHER" id="PTHR42881">
    <property type="entry name" value="PROLYL ENDOPEPTIDASE"/>
    <property type="match status" value="1"/>
</dbReference>
<comment type="similarity">
    <text evidence="2">Belongs to the peptidase S9A family.</text>
</comment>
<feature type="domain" description="Peptidase S9 prolyl oligopeptidase catalytic" evidence="8">
    <location>
        <begin position="484"/>
        <end position="688"/>
    </location>
</feature>
<dbReference type="InterPro" id="IPR029058">
    <property type="entry name" value="AB_hydrolase_fold"/>
</dbReference>
<dbReference type="InterPro" id="IPR001375">
    <property type="entry name" value="Peptidase_S9_cat"/>
</dbReference>
<evidence type="ECO:0000256" key="6">
    <source>
        <dbReference type="ARBA" id="ARBA00022825"/>
    </source>
</evidence>
<dbReference type="PANTHER" id="PTHR42881:SF2">
    <property type="entry name" value="PROLYL ENDOPEPTIDASE"/>
    <property type="match status" value="1"/>
</dbReference>
<accession>A0A2S0RDN5</accession>
<feature type="domain" description="Peptidase S9A N-terminal" evidence="9">
    <location>
        <begin position="21"/>
        <end position="408"/>
    </location>
</feature>
<dbReference type="KEGG" id="fmg:HYN48_03475"/>
<dbReference type="GO" id="GO:0004252">
    <property type="term" value="F:serine-type endopeptidase activity"/>
    <property type="evidence" value="ECO:0007669"/>
    <property type="project" value="UniProtKB-EC"/>
</dbReference>
<name>A0A2S0RDN5_9FLAO</name>
<dbReference type="GO" id="GO:0006508">
    <property type="term" value="P:proteolysis"/>
    <property type="evidence" value="ECO:0007669"/>
    <property type="project" value="UniProtKB-KW"/>
</dbReference>
<comment type="catalytic activity">
    <reaction evidence="1">
        <text>Hydrolysis of Pro-|-Xaa &gt;&gt; Ala-|-Xaa in oligopeptides.</text>
        <dbReference type="EC" id="3.4.21.26"/>
    </reaction>
</comment>
<reference evidence="10 11" key="1">
    <citation type="submission" date="2018-04" db="EMBL/GenBank/DDBJ databases">
        <title>Genome sequencing of Flavobacterium sp. HYN0048.</title>
        <authorList>
            <person name="Yi H."/>
            <person name="Baek C."/>
        </authorList>
    </citation>
    <scope>NUCLEOTIDE SEQUENCE [LARGE SCALE GENOMIC DNA]</scope>
    <source>
        <strain evidence="10 11">HYN0048</strain>
    </source>
</reference>
<evidence type="ECO:0000256" key="5">
    <source>
        <dbReference type="ARBA" id="ARBA00022801"/>
    </source>
</evidence>
<evidence type="ECO:0000259" key="8">
    <source>
        <dbReference type="Pfam" id="PF00326"/>
    </source>
</evidence>
<dbReference type="SUPFAM" id="SSF50993">
    <property type="entry name" value="Peptidase/esterase 'gauge' domain"/>
    <property type="match status" value="1"/>
</dbReference>
<dbReference type="OrthoDB" id="9801421at2"/>
<evidence type="ECO:0000256" key="1">
    <source>
        <dbReference type="ARBA" id="ARBA00001070"/>
    </source>
</evidence>
<dbReference type="AlphaFoldDB" id="A0A2S0RDN5"/>
<dbReference type="PRINTS" id="PR00862">
    <property type="entry name" value="PROLIGOPTASE"/>
</dbReference>
<organism evidence="10 11">
    <name type="scientific">Flavobacterium magnum</name>
    <dbReference type="NCBI Taxonomy" id="2162713"/>
    <lineage>
        <taxon>Bacteria</taxon>
        <taxon>Pseudomonadati</taxon>
        <taxon>Bacteroidota</taxon>
        <taxon>Flavobacteriia</taxon>
        <taxon>Flavobacteriales</taxon>
        <taxon>Flavobacteriaceae</taxon>
        <taxon>Flavobacterium</taxon>
    </lineage>
</organism>
<dbReference type="GO" id="GO:0005829">
    <property type="term" value="C:cytosol"/>
    <property type="evidence" value="ECO:0007669"/>
    <property type="project" value="TreeGrafter"/>
</dbReference>
<keyword evidence="6" id="KW-0720">Serine protease</keyword>
<keyword evidence="7" id="KW-0732">Signal</keyword>
<protein>
    <recommendedName>
        <fullName evidence="3">prolyl oligopeptidase</fullName>
        <ecNumber evidence="3">3.4.21.26</ecNumber>
    </recommendedName>
</protein>
<evidence type="ECO:0000256" key="3">
    <source>
        <dbReference type="ARBA" id="ARBA00011897"/>
    </source>
</evidence>
<dbReference type="InterPro" id="IPR023302">
    <property type="entry name" value="Pept_S9A_N"/>
</dbReference>
<dbReference type="InterPro" id="IPR051167">
    <property type="entry name" value="Prolyl_oligopep/macrocyclase"/>
</dbReference>
<feature type="signal peptide" evidence="7">
    <location>
        <begin position="1"/>
        <end position="18"/>
    </location>
</feature>
<dbReference type="SUPFAM" id="SSF53474">
    <property type="entry name" value="alpha/beta-Hydrolases"/>
    <property type="match status" value="1"/>
</dbReference>
<dbReference type="RefSeq" id="WP_108369806.1">
    <property type="nucleotide sequence ID" value="NZ_CP028811.1"/>
</dbReference>
<proteinExistence type="inferred from homology"/>
<dbReference type="EC" id="3.4.21.26" evidence="3"/>
<evidence type="ECO:0000256" key="4">
    <source>
        <dbReference type="ARBA" id="ARBA00022670"/>
    </source>
</evidence>
<dbReference type="InterPro" id="IPR002471">
    <property type="entry name" value="Pept_S9_AS"/>
</dbReference>
<dbReference type="EMBL" id="CP028811">
    <property type="protein sequence ID" value="AWA29221.1"/>
    <property type="molecule type" value="Genomic_DNA"/>
</dbReference>
<evidence type="ECO:0000256" key="2">
    <source>
        <dbReference type="ARBA" id="ARBA00005228"/>
    </source>
</evidence>
<dbReference type="InterPro" id="IPR002470">
    <property type="entry name" value="Peptidase_S9A"/>
</dbReference>
<keyword evidence="5" id="KW-0378">Hydrolase</keyword>
<dbReference type="Gene3D" id="3.40.50.1820">
    <property type="entry name" value="alpha/beta hydrolase"/>
    <property type="match status" value="1"/>
</dbReference>
<evidence type="ECO:0000259" key="9">
    <source>
        <dbReference type="Pfam" id="PF02897"/>
    </source>
</evidence>
<dbReference type="Proteomes" id="UP000244193">
    <property type="component" value="Chromosome"/>
</dbReference>
<feature type="chain" id="PRO_5015701753" description="prolyl oligopeptidase" evidence="7">
    <location>
        <begin position="19"/>
        <end position="692"/>
    </location>
</feature>
<dbReference type="GO" id="GO:0070012">
    <property type="term" value="F:oligopeptidase activity"/>
    <property type="evidence" value="ECO:0007669"/>
    <property type="project" value="TreeGrafter"/>
</dbReference>
<dbReference type="Pfam" id="PF02897">
    <property type="entry name" value="Peptidase_S9_N"/>
    <property type="match status" value="1"/>
</dbReference>
<keyword evidence="11" id="KW-1185">Reference proteome</keyword>
<dbReference type="PROSITE" id="PS00708">
    <property type="entry name" value="PRO_ENDOPEP_SER"/>
    <property type="match status" value="1"/>
</dbReference>
<evidence type="ECO:0000313" key="11">
    <source>
        <dbReference type="Proteomes" id="UP000244193"/>
    </source>
</evidence>
<sequence>MKKIALLCLLFPFSVLKAQLPETRKTPTIITRHGLSYTDDYTWLQQMDSRDTESWVEANNRNTDAAIALARKSYDPISKIKEYDYLSSNPLPVRRGAYFYSRYRTDKNFPAALYYRKTLAGEAIELVDPYKVTKNKNVVLDGYAPSANSVYMAYMLTQNGGDRKEIRFCTFSGSAKVDEVISDVKFSGVSWNRDKGVFYKKNMNRSTFARDSTYQLFYHRVGTEQSADKLVLDTSKNDGTISFHTQDNYLFVNESNPKTGKTNYYYCILDDEEFDLVKYYENEVPGFHFFGYSDGRIYYASGKFDWGDIRSFDPRHPEDDVQVVPQLYQNLLVSLTISDEYLFCKYKTVSKNYIVVYSKTGQFVRKFDAPAGMDFDLRFYVKDTKELFVTFYSTTISFQNFRLNIETGDAGYYYNEYIKPKVLLFPLDHFITRNITYNSRDGVPVPITIVYRKNLTLDGNNPTLLSAYGGFGNVSGPDYDTGLLYFLEKGGVYAFAEVRGGGEKGLGWHRDGKDENKPNSIHDFVDAAEFLIAEKYTSPQKLAITGGSHGGLVVAGAVIERPDLFKVAVPYSGRMDVLSIDEYTSGRFHLEEYGNPNDKADYARMLAYSPYQNIKDDVNYPTMLIVTSENDDRVPPLQSYKFAAKMQNRPAQKNPVYLRTQRNSGHSGKISTYQDRKEAQADFFGFLLYTLM</sequence>
<dbReference type="Gene3D" id="2.130.10.120">
    <property type="entry name" value="Prolyl oligopeptidase, N-terminal domain"/>
    <property type="match status" value="1"/>
</dbReference>
<evidence type="ECO:0000256" key="7">
    <source>
        <dbReference type="SAM" id="SignalP"/>
    </source>
</evidence>
<evidence type="ECO:0000313" key="10">
    <source>
        <dbReference type="EMBL" id="AWA29221.1"/>
    </source>
</evidence>
<gene>
    <name evidence="10" type="ORF">HYN48_03475</name>
</gene>
<dbReference type="Pfam" id="PF00326">
    <property type="entry name" value="Peptidase_S9"/>
    <property type="match status" value="1"/>
</dbReference>